<evidence type="ECO:0000256" key="8">
    <source>
        <dbReference type="PIRNR" id="PIRNR028784"/>
    </source>
</evidence>
<dbReference type="PANTHER" id="PTHR34702:SF1">
    <property type="entry name" value="NA(+)_H(+) ANTIPORTER SUBUNIT F"/>
    <property type="match status" value="1"/>
</dbReference>
<sequence length="103" mass="11013">MTNILTTTDNILQVAIVISFIGISLSLALLLYRVISGPTLPDRAVALDAIGINLMGLAGLMSIYLITTKLNDVILLIGILAFLSTLAIAKYLEKGVIIDRDVD</sequence>
<evidence type="ECO:0000256" key="3">
    <source>
        <dbReference type="ARBA" id="ARBA00022448"/>
    </source>
</evidence>
<keyword evidence="6 9" id="KW-1133">Transmembrane helix</keyword>
<gene>
    <name evidence="10" type="ORF">SAMN05421807_101348</name>
</gene>
<feature type="transmembrane region" description="Helical" evidence="9">
    <location>
        <begin position="12"/>
        <end position="32"/>
    </location>
</feature>
<dbReference type="Pfam" id="PF04066">
    <property type="entry name" value="MrpF_PhaF"/>
    <property type="match status" value="1"/>
</dbReference>
<evidence type="ECO:0000256" key="5">
    <source>
        <dbReference type="ARBA" id="ARBA00022692"/>
    </source>
</evidence>
<reference evidence="11" key="1">
    <citation type="submission" date="2016-11" db="EMBL/GenBank/DDBJ databases">
        <authorList>
            <person name="Varghese N."/>
            <person name="Submissions S."/>
        </authorList>
    </citation>
    <scope>NUCLEOTIDE SEQUENCE [LARGE SCALE GENOMIC DNA]</scope>
    <source>
        <strain evidence="11">CGMCC 1.6496</strain>
    </source>
</reference>
<keyword evidence="8" id="KW-0406">Ion transport</keyword>
<name>A0A1M5M223_9BACI</name>
<dbReference type="OrthoDB" id="9799958at2"/>
<evidence type="ECO:0000256" key="7">
    <source>
        <dbReference type="ARBA" id="ARBA00023136"/>
    </source>
</evidence>
<comment type="subcellular location">
    <subcellularLocation>
        <location evidence="1 8">Cell membrane</location>
        <topology evidence="1 8">Multi-pass membrane protein</topology>
    </subcellularLocation>
</comment>
<proteinExistence type="inferred from homology"/>
<keyword evidence="4 8" id="KW-1003">Cell membrane</keyword>
<keyword evidence="5 9" id="KW-0812">Transmembrane</keyword>
<keyword evidence="8" id="KW-0050">Antiport</keyword>
<comment type="similarity">
    <text evidence="2 8">Belongs to the CPA3 antiporters (TC 2.A.63) subunit F family.</text>
</comment>
<evidence type="ECO:0000256" key="4">
    <source>
        <dbReference type="ARBA" id="ARBA00022475"/>
    </source>
</evidence>
<dbReference type="PANTHER" id="PTHR34702">
    <property type="entry name" value="NA(+)/H(+) ANTIPORTER SUBUNIT F1"/>
    <property type="match status" value="1"/>
</dbReference>
<keyword evidence="7 8" id="KW-0472">Membrane</keyword>
<evidence type="ECO:0000256" key="9">
    <source>
        <dbReference type="SAM" id="Phobius"/>
    </source>
</evidence>
<evidence type="ECO:0000256" key="2">
    <source>
        <dbReference type="ARBA" id="ARBA00009212"/>
    </source>
</evidence>
<evidence type="ECO:0000313" key="11">
    <source>
        <dbReference type="Proteomes" id="UP000184079"/>
    </source>
</evidence>
<dbReference type="GO" id="GO:0005886">
    <property type="term" value="C:plasma membrane"/>
    <property type="evidence" value="ECO:0007669"/>
    <property type="project" value="UniProtKB-SubCell"/>
</dbReference>
<evidence type="ECO:0000313" key="10">
    <source>
        <dbReference type="EMBL" id="SHG71286.1"/>
    </source>
</evidence>
<evidence type="ECO:0000256" key="6">
    <source>
        <dbReference type="ARBA" id="ARBA00022989"/>
    </source>
</evidence>
<accession>A0A1M5M223</accession>
<organism evidence="10 11">
    <name type="scientific">Virgibacillus chiguensis</name>
    <dbReference type="NCBI Taxonomy" id="411959"/>
    <lineage>
        <taxon>Bacteria</taxon>
        <taxon>Bacillati</taxon>
        <taxon>Bacillota</taxon>
        <taxon>Bacilli</taxon>
        <taxon>Bacillales</taxon>
        <taxon>Bacillaceae</taxon>
        <taxon>Virgibacillus</taxon>
    </lineage>
</organism>
<dbReference type="RefSeq" id="WP_073004541.1">
    <property type="nucleotide sequence ID" value="NZ_FQXD01000001.1"/>
</dbReference>
<dbReference type="InterPro" id="IPR007208">
    <property type="entry name" value="MrpF/PhaF-like"/>
</dbReference>
<feature type="transmembrane region" description="Helical" evidence="9">
    <location>
        <begin position="73"/>
        <end position="92"/>
    </location>
</feature>
<protein>
    <submittedName>
        <fullName evidence="10">Multicomponent Na+:H+ antiporter subunit F</fullName>
    </submittedName>
</protein>
<dbReference type="AlphaFoldDB" id="A0A1M5M223"/>
<evidence type="ECO:0000256" key="1">
    <source>
        <dbReference type="ARBA" id="ARBA00004651"/>
    </source>
</evidence>
<keyword evidence="3 8" id="KW-0813">Transport</keyword>
<dbReference type="NCBIfam" id="NF009248">
    <property type="entry name" value="PRK12600.1"/>
    <property type="match status" value="1"/>
</dbReference>
<dbReference type="GO" id="GO:0015385">
    <property type="term" value="F:sodium:proton antiporter activity"/>
    <property type="evidence" value="ECO:0007669"/>
    <property type="project" value="TreeGrafter"/>
</dbReference>
<dbReference type="PIRSF" id="PIRSF028784">
    <property type="entry name" value="MrpF"/>
    <property type="match status" value="1"/>
</dbReference>
<dbReference type="Proteomes" id="UP000184079">
    <property type="component" value="Unassembled WGS sequence"/>
</dbReference>
<feature type="transmembrane region" description="Helical" evidence="9">
    <location>
        <begin position="44"/>
        <end position="67"/>
    </location>
</feature>
<keyword evidence="11" id="KW-1185">Reference proteome</keyword>
<dbReference type="EMBL" id="FQXD01000001">
    <property type="protein sequence ID" value="SHG71286.1"/>
    <property type="molecule type" value="Genomic_DNA"/>
</dbReference>